<dbReference type="InterPro" id="IPR012932">
    <property type="entry name" value="VKOR"/>
</dbReference>
<keyword evidence="9" id="KW-0676">Redox-active center</keyword>
<keyword evidence="3 10" id="KW-0812">Transmembrane</keyword>
<dbReference type="GO" id="GO:0016020">
    <property type="term" value="C:membrane"/>
    <property type="evidence" value="ECO:0007669"/>
    <property type="project" value="UniProtKB-SubCell"/>
</dbReference>
<evidence type="ECO:0000256" key="5">
    <source>
        <dbReference type="ARBA" id="ARBA00022989"/>
    </source>
</evidence>
<gene>
    <name evidence="12" type="ORF">E2F48_15245</name>
</gene>
<keyword evidence="4" id="KW-0874">Quinone</keyword>
<name>A0A4R5TNA4_9MICC</name>
<feature type="transmembrane region" description="Helical" evidence="10">
    <location>
        <begin position="26"/>
        <end position="46"/>
    </location>
</feature>
<feature type="transmembrane region" description="Helical" evidence="10">
    <location>
        <begin position="112"/>
        <end position="133"/>
    </location>
</feature>
<evidence type="ECO:0000256" key="7">
    <source>
        <dbReference type="ARBA" id="ARBA00023136"/>
    </source>
</evidence>
<proteinExistence type="inferred from homology"/>
<feature type="transmembrane region" description="Helical" evidence="10">
    <location>
        <begin position="183"/>
        <end position="204"/>
    </location>
</feature>
<organism evidence="12 13">
    <name type="scientific">Arthrobacter crusticola</name>
    <dbReference type="NCBI Taxonomy" id="2547960"/>
    <lineage>
        <taxon>Bacteria</taxon>
        <taxon>Bacillati</taxon>
        <taxon>Actinomycetota</taxon>
        <taxon>Actinomycetes</taxon>
        <taxon>Micrococcales</taxon>
        <taxon>Micrococcaceae</taxon>
        <taxon>Arthrobacter</taxon>
    </lineage>
</organism>
<evidence type="ECO:0000256" key="9">
    <source>
        <dbReference type="ARBA" id="ARBA00023284"/>
    </source>
</evidence>
<keyword evidence="13" id="KW-1185">Reference proteome</keyword>
<dbReference type="AlphaFoldDB" id="A0A4R5TNA4"/>
<dbReference type="InterPro" id="IPR038354">
    <property type="entry name" value="VKOR_sf"/>
</dbReference>
<keyword evidence="6" id="KW-0560">Oxidoreductase</keyword>
<keyword evidence="7 10" id="KW-0472">Membrane</keyword>
<protein>
    <submittedName>
        <fullName evidence="12">Vitamin K epoxide reductase family protein</fullName>
    </submittedName>
</protein>
<evidence type="ECO:0000313" key="13">
    <source>
        <dbReference type="Proteomes" id="UP000295411"/>
    </source>
</evidence>
<dbReference type="GO" id="GO:0016491">
    <property type="term" value="F:oxidoreductase activity"/>
    <property type="evidence" value="ECO:0007669"/>
    <property type="project" value="UniProtKB-KW"/>
</dbReference>
<dbReference type="Gene3D" id="1.20.1440.130">
    <property type="entry name" value="VKOR domain"/>
    <property type="match status" value="1"/>
</dbReference>
<evidence type="ECO:0000256" key="3">
    <source>
        <dbReference type="ARBA" id="ARBA00022692"/>
    </source>
</evidence>
<feature type="transmembrane region" description="Helical" evidence="10">
    <location>
        <begin position="87"/>
        <end position="105"/>
    </location>
</feature>
<evidence type="ECO:0000256" key="1">
    <source>
        <dbReference type="ARBA" id="ARBA00004141"/>
    </source>
</evidence>
<evidence type="ECO:0000256" key="4">
    <source>
        <dbReference type="ARBA" id="ARBA00022719"/>
    </source>
</evidence>
<evidence type="ECO:0000259" key="11">
    <source>
        <dbReference type="SMART" id="SM00756"/>
    </source>
</evidence>
<dbReference type="SMART" id="SM00756">
    <property type="entry name" value="VKc"/>
    <property type="match status" value="1"/>
</dbReference>
<evidence type="ECO:0000256" key="6">
    <source>
        <dbReference type="ARBA" id="ARBA00023002"/>
    </source>
</evidence>
<comment type="caution">
    <text evidence="12">The sequence shown here is derived from an EMBL/GenBank/DDBJ whole genome shotgun (WGS) entry which is preliminary data.</text>
</comment>
<reference evidence="12 13" key="1">
    <citation type="submission" date="2019-03" db="EMBL/GenBank/DDBJ databases">
        <title>Arthrobacter sp. nov., an bacterium isolated from biocrust in Mu Us Desert.</title>
        <authorList>
            <person name="Lixiong L."/>
        </authorList>
    </citation>
    <scope>NUCLEOTIDE SEQUENCE [LARGE SCALE GENOMIC DNA]</scope>
    <source>
        <strain evidence="12 13">SLN-3</strain>
    </source>
</reference>
<evidence type="ECO:0000256" key="10">
    <source>
        <dbReference type="SAM" id="Phobius"/>
    </source>
</evidence>
<keyword evidence="8" id="KW-1015">Disulfide bond</keyword>
<dbReference type="OrthoDB" id="9783799at2"/>
<evidence type="ECO:0000313" key="12">
    <source>
        <dbReference type="EMBL" id="TDK24121.1"/>
    </source>
</evidence>
<dbReference type="Proteomes" id="UP000295411">
    <property type="component" value="Unassembled WGS sequence"/>
</dbReference>
<feature type="domain" description="Vitamin K epoxide reductase" evidence="11">
    <location>
        <begin position="23"/>
        <end position="164"/>
    </location>
</feature>
<comment type="subcellular location">
    <subcellularLocation>
        <location evidence="1">Membrane</location>
        <topology evidence="1">Multi-pass membrane protein</topology>
    </subcellularLocation>
</comment>
<dbReference type="InterPro" id="IPR041714">
    <property type="entry name" value="VKOR_Actinobacteria"/>
</dbReference>
<dbReference type="EMBL" id="SMTK01000005">
    <property type="protein sequence ID" value="TDK24121.1"/>
    <property type="molecule type" value="Genomic_DNA"/>
</dbReference>
<dbReference type="Pfam" id="PF07884">
    <property type="entry name" value="VKOR"/>
    <property type="match status" value="1"/>
</dbReference>
<keyword evidence="5 10" id="KW-1133">Transmembrane helix</keyword>
<comment type="similarity">
    <text evidence="2">Belongs to the VKOR family.</text>
</comment>
<dbReference type="GO" id="GO:0048038">
    <property type="term" value="F:quinone binding"/>
    <property type="evidence" value="ECO:0007669"/>
    <property type="project" value="UniProtKB-KW"/>
</dbReference>
<evidence type="ECO:0000256" key="8">
    <source>
        <dbReference type="ARBA" id="ARBA00023157"/>
    </source>
</evidence>
<sequence length="209" mass="22142">MAHPAHAAPSGTNAEVGAGTGPSRRFASLLVAVGGIGWLASGQLVLERLALYADPDYVTSCDVNPWISCGEVFRTEQAAVFGFPNPLIGLVAFAVVITTGMALLAGAQLRRWYWLGLQAGTVLGAAFTLWLWFQALFVISILCIYCMVVWVVMIVLTVQLTARNAASGVLPVPPRTARLLTDWSWVLVALLVVAGAASVFLRFAGALLG</sequence>
<dbReference type="CDD" id="cd12922">
    <property type="entry name" value="VKOR_5"/>
    <property type="match status" value="1"/>
</dbReference>
<accession>A0A4R5TNA4</accession>
<feature type="transmembrane region" description="Helical" evidence="10">
    <location>
        <begin position="139"/>
        <end position="162"/>
    </location>
</feature>
<evidence type="ECO:0000256" key="2">
    <source>
        <dbReference type="ARBA" id="ARBA00006214"/>
    </source>
</evidence>